<dbReference type="InterPro" id="IPR031107">
    <property type="entry name" value="Small_HSP"/>
</dbReference>
<dbReference type="InterPro" id="IPR002068">
    <property type="entry name" value="A-crystallin/Hsp20_dom"/>
</dbReference>
<feature type="domain" description="SHSP" evidence="3">
    <location>
        <begin position="30"/>
        <end position="142"/>
    </location>
</feature>
<dbReference type="PROSITE" id="PS01031">
    <property type="entry name" value="SHSP"/>
    <property type="match status" value="1"/>
</dbReference>
<dbReference type="SUPFAM" id="SSF49764">
    <property type="entry name" value="HSP20-like chaperones"/>
    <property type="match status" value="1"/>
</dbReference>
<dbReference type="RefSeq" id="WP_210811015.1">
    <property type="nucleotide sequence ID" value="NZ_JAGQDG010000008.1"/>
</dbReference>
<name>A0ABS5E222_9BURK</name>
<protein>
    <submittedName>
        <fullName evidence="4">Hsp20/alpha crystallin family protein</fullName>
    </submittedName>
</protein>
<dbReference type="Pfam" id="PF00011">
    <property type="entry name" value="HSP20"/>
    <property type="match status" value="1"/>
</dbReference>
<accession>A0ABS5E222</accession>
<dbReference type="PANTHER" id="PTHR11527">
    <property type="entry name" value="HEAT-SHOCK PROTEIN 20 FAMILY MEMBER"/>
    <property type="match status" value="1"/>
</dbReference>
<evidence type="ECO:0000259" key="3">
    <source>
        <dbReference type="PROSITE" id="PS01031"/>
    </source>
</evidence>
<dbReference type="Proteomes" id="UP000672097">
    <property type="component" value="Unassembled WGS sequence"/>
</dbReference>
<proteinExistence type="inferred from homology"/>
<evidence type="ECO:0000256" key="2">
    <source>
        <dbReference type="RuleBase" id="RU003616"/>
    </source>
</evidence>
<dbReference type="EMBL" id="JAGQDG010000008">
    <property type="protein sequence ID" value="MBQ0937464.1"/>
    <property type="molecule type" value="Genomic_DNA"/>
</dbReference>
<evidence type="ECO:0000313" key="4">
    <source>
        <dbReference type="EMBL" id="MBQ0937464.1"/>
    </source>
</evidence>
<organism evidence="4 5">
    <name type="scientific">Ideonella paludis</name>
    <dbReference type="NCBI Taxonomy" id="1233411"/>
    <lineage>
        <taxon>Bacteria</taxon>
        <taxon>Pseudomonadati</taxon>
        <taxon>Pseudomonadota</taxon>
        <taxon>Betaproteobacteria</taxon>
        <taxon>Burkholderiales</taxon>
        <taxon>Sphaerotilaceae</taxon>
        <taxon>Ideonella</taxon>
    </lineage>
</organism>
<dbReference type="CDD" id="cd06464">
    <property type="entry name" value="ACD_sHsps-like"/>
    <property type="match status" value="1"/>
</dbReference>
<reference evidence="4 5" key="1">
    <citation type="submission" date="2021-04" db="EMBL/GenBank/DDBJ databases">
        <title>The genome sequence of type strain Ideonella paludis KCTC 32238.</title>
        <authorList>
            <person name="Liu Y."/>
        </authorList>
    </citation>
    <scope>NUCLEOTIDE SEQUENCE [LARGE SCALE GENOMIC DNA]</scope>
    <source>
        <strain evidence="4 5">KCTC 32238</strain>
    </source>
</reference>
<dbReference type="InterPro" id="IPR008978">
    <property type="entry name" value="HSP20-like_chaperone"/>
</dbReference>
<comment type="similarity">
    <text evidence="1 2">Belongs to the small heat shock protein (HSP20) family.</text>
</comment>
<dbReference type="Gene3D" id="2.60.40.790">
    <property type="match status" value="1"/>
</dbReference>
<evidence type="ECO:0000256" key="1">
    <source>
        <dbReference type="PROSITE-ProRule" id="PRU00285"/>
    </source>
</evidence>
<evidence type="ECO:0000313" key="5">
    <source>
        <dbReference type="Proteomes" id="UP000672097"/>
    </source>
</evidence>
<sequence>MNVIASRTGLLDEFLRDIAGPAFFVRPLHGEALPATIKIDVSEDAEGYTLHAELPGVNKHDIHVDIDGPVVNLKAEIKQQDRQTEAGRVLRAERYYGALSRSLQLPVDIDRDAAQARYDNGVLTLTLPKKRPDTSSKRITIN</sequence>
<gene>
    <name evidence="4" type="ORF">KAK11_19215</name>
</gene>
<keyword evidence="5" id="KW-1185">Reference proteome</keyword>
<comment type="caution">
    <text evidence="4">The sequence shown here is derived from an EMBL/GenBank/DDBJ whole genome shotgun (WGS) entry which is preliminary data.</text>
</comment>